<proteinExistence type="predicted"/>
<accession>A0ABW0ZSD5</accession>
<feature type="compositionally biased region" description="Low complexity" evidence="1">
    <location>
        <begin position="1"/>
        <end position="16"/>
    </location>
</feature>
<evidence type="ECO:0000313" key="4">
    <source>
        <dbReference type="Proteomes" id="UP001596072"/>
    </source>
</evidence>
<keyword evidence="2" id="KW-1133">Transmembrane helix</keyword>
<comment type="caution">
    <text evidence="3">The sequence shown here is derived from an EMBL/GenBank/DDBJ whole genome shotgun (WGS) entry which is preliminary data.</text>
</comment>
<evidence type="ECO:0000313" key="3">
    <source>
        <dbReference type="EMBL" id="MFC5731430.1"/>
    </source>
</evidence>
<keyword evidence="2" id="KW-0472">Membrane</keyword>
<organism evidence="3 4">
    <name type="scientific">Nocardioides vastitatis</name>
    <dbReference type="NCBI Taxonomy" id="2568655"/>
    <lineage>
        <taxon>Bacteria</taxon>
        <taxon>Bacillati</taxon>
        <taxon>Actinomycetota</taxon>
        <taxon>Actinomycetes</taxon>
        <taxon>Propionibacteriales</taxon>
        <taxon>Nocardioidaceae</taxon>
        <taxon>Nocardioides</taxon>
    </lineage>
</organism>
<feature type="transmembrane region" description="Helical" evidence="2">
    <location>
        <begin position="46"/>
        <end position="66"/>
    </location>
</feature>
<protein>
    <submittedName>
        <fullName evidence="3">Uncharacterized protein</fullName>
    </submittedName>
</protein>
<name>A0ABW0ZSD5_9ACTN</name>
<gene>
    <name evidence="3" type="ORF">ACFPQB_21135</name>
</gene>
<dbReference type="Proteomes" id="UP001596072">
    <property type="component" value="Unassembled WGS sequence"/>
</dbReference>
<keyword evidence="2" id="KW-0812">Transmembrane</keyword>
<dbReference type="EMBL" id="JBHSNS010000015">
    <property type="protein sequence ID" value="MFC5731430.1"/>
    <property type="molecule type" value="Genomic_DNA"/>
</dbReference>
<feature type="region of interest" description="Disordered" evidence="1">
    <location>
        <begin position="1"/>
        <end position="38"/>
    </location>
</feature>
<sequence length="124" mass="13292">MSQQPPSGSQSGSPTTTRRHLMDPTAPRRPPAPEDHARLQRVQRRVVSVLVITTVLHLVAGLVIAAEHVPEDRIDAKVALNLIAAAFMVGGIAGTLAINGRTLRSPWLLLGLVPGVVGIWWTCL</sequence>
<evidence type="ECO:0000256" key="1">
    <source>
        <dbReference type="SAM" id="MobiDB-lite"/>
    </source>
</evidence>
<dbReference type="RefSeq" id="WP_168798429.1">
    <property type="nucleotide sequence ID" value="NZ_JBHSNS010000015.1"/>
</dbReference>
<feature type="transmembrane region" description="Helical" evidence="2">
    <location>
        <begin position="78"/>
        <end position="98"/>
    </location>
</feature>
<keyword evidence="4" id="KW-1185">Reference proteome</keyword>
<feature type="transmembrane region" description="Helical" evidence="2">
    <location>
        <begin position="105"/>
        <end position="122"/>
    </location>
</feature>
<reference evidence="4" key="1">
    <citation type="journal article" date="2019" name="Int. J. Syst. Evol. Microbiol.">
        <title>The Global Catalogue of Microorganisms (GCM) 10K type strain sequencing project: providing services to taxonomists for standard genome sequencing and annotation.</title>
        <authorList>
            <consortium name="The Broad Institute Genomics Platform"/>
            <consortium name="The Broad Institute Genome Sequencing Center for Infectious Disease"/>
            <person name="Wu L."/>
            <person name="Ma J."/>
        </authorList>
    </citation>
    <scope>NUCLEOTIDE SEQUENCE [LARGE SCALE GENOMIC DNA]</scope>
    <source>
        <strain evidence="4">YIM 94188</strain>
    </source>
</reference>
<evidence type="ECO:0000256" key="2">
    <source>
        <dbReference type="SAM" id="Phobius"/>
    </source>
</evidence>